<gene>
    <name evidence="1" type="ORF">ACFPOD_00330</name>
</gene>
<evidence type="ECO:0000313" key="2">
    <source>
        <dbReference type="Proteomes" id="UP001596107"/>
    </source>
</evidence>
<dbReference type="RefSeq" id="WP_223020572.1">
    <property type="nucleotide sequence ID" value="NZ_CP078143.1"/>
</dbReference>
<keyword evidence="2" id="KW-1185">Reference proteome</keyword>
<dbReference type="Proteomes" id="UP001596107">
    <property type="component" value="Unassembled WGS sequence"/>
</dbReference>
<proteinExistence type="predicted"/>
<accession>A0ABW0T418</accession>
<reference evidence="2" key="1">
    <citation type="journal article" date="2019" name="Int. J. Syst. Evol. Microbiol.">
        <title>The Global Catalogue of Microorganisms (GCM) 10K type strain sequencing project: providing services to taxonomists for standard genome sequencing and annotation.</title>
        <authorList>
            <consortium name="The Broad Institute Genomics Platform"/>
            <consortium name="The Broad Institute Genome Sequencing Center for Infectious Disease"/>
            <person name="Wu L."/>
            <person name="Ma J."/>
        </authorList>
    </citation>
    <scope>NUCLEOTIDE SEQUENCE [LARGE SCALE GENOMIC DNA]</scope>
    <source>
        <strain evidence="2">JCM 3366</strain>
    </source>
</reference>
<name>A0ABW0T418_9HYPH</name>
<protein>
    <submittedName>
        <fullName evidence="1">Uncharacterized protein</fullName>
    </submittedName>
</protein>
<organism evidence="1 2">
    <name type="scientific">Nitratireductor kimnyeongensis</name>
    <dbReference type="NCBI Taxonomy" id="430679"/>
    <lineage>
        <taxon>Bacteria</taxon>
        <taxon>Pseudomonadati</taxon>
        <taxon>Pseudomonadota</taxon>
        <taxon>Alphaproteobacteria</taxon>
        <taxon>Hyphomicrobiales</taxon>
        <taxon>Phyllobacteriaceae</taxon>
        <taxon>Nitratireductor</taxon>
    </lineage>
</organism>
<dbReference type="EMBL" id="JBHSNB010000001">
    <property type="protein sequence ID" value="MFC5583543.1"/>
    <property type="molecule type" value="Genomic_DNA"/>
</dbReference>
<evidence type="ECO:0000313" key="1">
    <source>
        <dbReference type="EMBL" id="MFC5583543.1"/>
    </source>
</evidence>
<sequence length="76" mass="8156">MGEHSGGGRTDALDYLQAMLGQLRTMALAERCDLLAYMIEMAYLEASDIIRGDQPCGLQGNGAGLHVSGKKRDRAS</sequence>
<comment type="caution">
    <text evidence="1">The sequence shown here is derived from an EMBL/GenBank/DDBJ whole genome shotgun (WGS) entry which is preliminary data.</text>
</comment>